<organism evidence="2">
    <name type="scientific">uncultured Caudovirales phage</name>
    <dbReference type="NCBI Taxonomy" id="2100421"/>
    <lineage>
        <taxon>Viruses</taxon>
        <taxon>Duplodnaviria</taxon>
        <taxon>Heunggongvirae</taxon>
        <taxon>Uroviricota</taxon>
        <taxon>Caudoviricetes</taxon>
        <taxon>Peduoviridae</taxon>
        <taxon>Maltschvirus</taxon>
        <taxon>Maltschvirus maltsch</taxon>
    </lineage>
</organism>
<protein>
    <submittedName>
        <fullName evidence="2">Uncharacterized protein</fullName>
    </submittedName>
</protein>
<dbReference type="EMBL" id="LR797388">
    <property type="protein sequence ID" value="CAB4212557.1"/>
    <property type="molecule type" value="Genomic_DNA"/>
</dbReference>
<evidence type="ECO:0000313" key="2">
    <source>
        <dbReference type="EMBL" id="CAB4212557.1"/>
    </source>
</evidence>
<proteinExistence type="predicted"/>
<sequence>MNMNPGVTPAQGRVLFHQERLFRSAGGRGMLAHQTYLDLCREAGLPIMVDTFDRNQCVLACRLIERACRTHQLHLTRDVRTGWAQLLQPEKETA</sequence>
<name>A0A6J5SEZ4_9CAUD</name>
<reference evidence="2" key="1">
    <citation type="submission" date="2020-05" db="EMBL/GenBank/DDBJ databases">
        <authorList>
            <person name="Chiriac C."/>
            <person name="Salcher M."/>
            <person name="Ghai R."/>
            <person name="Kavagutti S V."/>
        </authorList>
    </citation>
    <scope>NUCLEOTIDE SEQUENCE</scope>
</reference>
<dbReference type="EMBL" id="LR797276">
    <property type="protein sequence ID" value="CAB4199111.1"/>
    <property type="molecule type" value="Genomic_DNA"/>
</dbReference>
<evidence type="ECO:0000313" key="1">
    <source>
        <dbReference type="EMBL" id="CAB4199111.1"/>
    </source>
</evidence>
<accession>A0A6J5SEZ4</accession>
<gene>
    <name evidence="1" type="ORF">UFOVP1326_20</name>
    <name evidence="2" type="ORF">UFOVP1436_19</name>
</gene>